<dbReference type="Gene3D" id="3.30.200.20">
    <property type="entry name" value="Phosphorylase Kinase, domain 1"/>
    <property type="match status" value="1"/>
</dbReference>
<evidence type="ECO:0000313" key="5">
    <source>
        <dbReference type="Proteomes" id="UP001271007"/>
    </source>
</evidence>
<dbReference type="CDD" id="cd05157">
    <property type="entry name" value="ETNK_euk"/>
    <property type="match status" value="1"/>
</dbReference>
<evidence type="ECO:0000256" key="1">
    <source>
        <dbReference type="ARBA" id="ARBA00038211"/>
    </source>
</evidence>
<feature type="domain" description="Choline kinase N-terminal" evidence="3">
    <location>
        <begin position="245"/>
        <end position="322"/>
    </location>
</feature>
<evidence type="ECO:0000259" key="3">
    <source>
        <dbReference type="Pfam" id="PF04428"/>
    </source>
</evidence>
<evidence type="ECO:0000256" key="2">
    <source>
        <dbReference type="SAM" id="MobiDB-lite"/>
    </source>
</evidence>
<gene>
    <name evidence="4" type="ORF">LTR09_001719</name>
</gene>
<keyword evidence="5" id="KW-1185">Reference proteome</keyword>
<dbReference type="InterPro" id="IPR011009">
    <property type="entry name" value="Kinase-like_dom_sf"/>
</dbReference>
<name>A0AAJ0GHD5_9PEZI</name>
<proteinExistence type="inferred from homology"/>
<reference evidence="4" key="1">
    <citation type="submission" date="2023-04" db="EMBL/GenBank/DDBJ databases">
        <title>Black Yeasts Isolated from many extreme environments.</title>
        <authorList>
            <person name="Coleine C."/>
            <person name="Stajich J.E."/>
            <person name="Selbmann L."/>
        </authorList>
    </citation>
    <scope>NUCLEOTIDE SEQUENCE</scope>
    <source>
        <strain evidence="4">CCFEE 5312</strain>
    </source>
</reference>
<dbReference type="Pfam" id="PF01633">
    <property type="entry name" value="Choline_kinase"/>
    <property type="match status" value="1"/>
</dbReference>
<feature type="region of interest" description="Disordered" evidence="2">
    <location>
        <begin position="214"/>
        <end position="245"/>
    </location>
</feature>
<feature type="region of interest" description="Disordered" evidence="2">
    <location>
        <begin position="69"/>
        <end position="132"/>
    </location>
</feature>
<feature type="region of interest" description="Disordered" evidence="2">
    <location>
        <begin position="728"/>
        <end position="748"/>
    </location>
</feature>
<dbReference type="GO" id="GO:0004305">
    <property type="term" value="F:ethanolamine kinase activity"/>
    <property type="evidence" value="ECO:0007669"/>
    <property type="project" value="TreeGrafter"/>
</dbReference>
<dbReference type="PANTHER" id="PTHR22603">
    <property type="entry name" value="CHOLINE/ETHANOALAMINE KINASE"/>
    <property type="match status" value="1"/>
</dbReference>
<comment type="similarity">
    <text evidence="1">Belongs to the choline/ethanolamine kinase family.</text>
</comment>
<dbReference type="GO" id="GO:0005737">
    <property type="term" value="C:cytoplasm"/>
    <property type="evidence" value="ECO:0007669"/>
    <property type="project" value="TreeGrafter"/>
</dbReference>
<feature type="compositionally biased region" description="Polar residues" evidence="2">
    <location>
        <begin position="630"/>
        <end position="662"/>
    </location>
</feature>
<dbReference type="GO" id="GO:0006646">
    <property type="term" value="P:phosphatidylethanolamine biosynthetic process"/>
    <property type="evidence" value="ECO:0007669"/>
    <property type="project" value="TreeGrafter"/>
</dbReference>
<dbReference type="Gene3D" id="3.90.1200.10">
    <property type="match status" value="1"/>
</dbReference>
<protein>
    <recommendedName>
        <fullName evidence="3">Choline kinase N-terminal domain-containing protein</fullName>
    </recommendedName>
</protein>
<organism evidence="4 5">
    <name type="scientific">Extremus antarcticus</name>
    <dbReference type="NCBI Taxonomy" id="702011"/>
    <lineage>
        <taxon>Eukaryota</taxon>
        <taxon>Fungi</taxon>
        <taxon>Dikarya</taxon>
        <taxon>Ascomycota</taxon>
        <taxon>Pezizomycotina</taxon>
        <taxon>Dothideomycetes</taxon>
        <taxon>Dothideomycetidae</taxon>
        <taxon>Mycosphaerellales</taxon>
        <taxon>Extremaceae</taxon>
        <taxon>Extremus</taxon>
    </lineage>
</organism>
<dbReference type="AlphaFoldDB" id="A0AAJ0GHD5"/>
<feature type="region of interest" description="Disordered" evidence="2">
    <location>
        <begin position="630"/>
        <end position="691"/>
    </location>
</feature>
<dbReference type="SUPFAM" id="SSF56112">
    <property type="entry name" value="Protein kinase-like (PK-like)"/>
    <property type="match status" value="1"/>
</dbReference>
<dbReference type="Pfam" id="PF04428">
    <property type="entry name" value="Choline_kin_N"/>
    <property type="match status" value="1"/>
</dbReference>
<dbReference type="GO" id="GO:0004103">
    <property type="term" value="F:choline kinase activity"/>
    <property type="evidence" value="ECO:0007669"/>
    <property type="project" value="TreeGrafter"/>
</dbReference>
<dbReference type="InterPro" id="IPR007521">
    <property type="entry name" value="Choline_kin_N"/>
</dbReference>
<feature type="region of interest" description="Disordered" evidence="2">
    <location>
        <begin position="29"/>
        <end position="54"/>
    </location>
</feature>
<feature type="region of interest" description="Disordered" evidence="2">
    <location>
        <begin position="149"/>
        <end position="175"/>
    </location>
</feature>
<sequence>MPQDKPPSELGGMVRQDSYEADLECASPSSWLGLNSQRSPKATPKSVSIDPNTEIISPLVIGNQKNVEEISLDRQPRKPSLVKKTSSRRLAGRPAYNASPNLRPLTASNPSVDGADEDTASSAPSHHRHSGHHLESFIDQVSHWIKEERAKRHHEKPQQQQPQSDPATPDLADGTDKHTITAEVEDPSRHMSSRGFDLDRLESIIKHHLTFDGLSKHSRNKSPTSRRKRSIGKLHRKYSGSSDTEAVDTEAIVPTCEAVLDNSKTLAYTGGASDDSDSGDDDLQRTASYRNRDEWAIFKFEIVRLTHTLRLKRWRRVTLETSNEIHVQRLSGALTNAVYVVSPPSDLPLARKNSNGSAPTPQKAPPKLLLRIYGPQVEHLIDREAELAILRRLARKRIGPRMLGTFANGRFEEYFYAKTLTSEDIRNADTSRQIAKRMRELHDGIELLDQERDDGPFVWRNWDKWLARVEQVVLWLDCQIMKLQPGDKPTGPEAWKRRGLICGVPWKQFRNMVESYRKWLVDQYGSTLRVKEQLVFAHNDTQYGNILRLMPTGESPLLLPQNTHKQLVVIDFEYASANTPGLEFANHFTEWCYNYHDERKPYAFHPNRYPTPDEQDRFIRAYVRHRPDVNVSTPKITPSTPTMQTNESSGNTPNRRPTSNISDFMLDARTPSAEPTSYANEEAARKSTEDKEVARILHETRLWRLANTAMWVAWGIVQAKVPGMPDFSSQAAAAPGAEGEEASREELGDRADEYRELIAQQQQKDEEAVAQEEVVEEEFDYLGYAQHRAFFFWADALQLGFVKADELPEELREKVKTVPY</sequence>
<dbReference type="Proteomes" id="UP001271007">
    <property type="component" value="Unassembled WGS sequence"/>
</dbReference>
<dbReference type="EMBL" id="JAWDJX010000003">
    <property type="protein sequence ID" value="KAK3057535.1"/>
    <property type="molecule type" value="Genomic_DNA"/>
</dbReference>
<accession>A0AAJ0GHD5</accession>
<dbReference type="PANTHER" id="PTHR22603:SF93">
    <property type="entry name" value="RE24176P"/>
    <property type="match status" value="1"/>
</dbReference>
<feature type="compositionally biased region" description="Basic and acidic residues" evidence="2">
    <location>
        <begin position="682"/>
        <end position="691"/>
    </location>
</feature>
<comment type="caution">
    <text evidence="4">The sequence shown here is derived from an EMBL/GenBank/DDBJ whole genome shotgun (WGS) entry which is preliminary data.</text>
</comment>
<feature type="compositionally biased region" description="Basic residues" evidence="2">
    <location>
        <begin position="216"/>
        <end position="238"/>
    </location>
</feature>
<evidence type="ECO:0000313" key="4">
    <source>
        <dbReference type="EMBL" id="KAK3057535.1"/>
    </source>
</evidence>